<accession>A0A1I4Z484</accession>
<dbReference type="PRINTS" id="PR00625">
    <property type="entry name" value="JDOMAIN"/>
</dbReference>
<dbReference type="Pfam" id="PF00226">
    <property type="entry name" value="DnaJ"/>
    <property type="match status" value="1"/>
</dbReference>
<dbReference type="InterPro" id="IPR001623">
    <property type="entry name" value="DnaJ_domain"/>
</dbReference>
<dbReference type="Proteomes" id="UP000198867">
    <property type="component" value="Unassembled WGS sequence"/>
</dbReference>
<evidence type="ECO:0000256" key="1">
    <source>
        <dbReference type="SAM" id="MobiDB-lite"/>
    </source>
</evidence>
<dbReference type="Gene3D" id="1.10.287.110">
    <property type="entry name" value="DnaJ domain"/>
    <property type="match status" value="1"/>
</dbReference>
<dbReference type="SMART" id="SM00271">
    <property type="entry name" value="DnaJ"/>
    <property type="match status" value="1"/>
</dbReference>
<organism evidence="3 4">
    <name type="scientific">Mycetocola miduiensis</name>
    <dbReference type="NCBI Taxonomy" id="995034"/>
    <lineage>
        <taxon>Bacteria</taxon>
        <taxon>Bacillati</taxon>
        <taxon>Actinomycetota</taxon>
        <taxon>Actinomycetes</taxon>
        <taxon>Micrococcales</taxon>
        <taxon>Microbacteriaceae</taxon>
        <taxon>Mycetocola</taxon>
    </lineage>
</organism>
<sequence length="307" mass="33582">MPDSPISATPYEVLGVSPTAGQDELRRAYRRLMRETHPDTGGDAVRFTAVQLAWERIGTVEGRAAYDRGRSTGATAPEEHHTWAASAAKPRPDSRPRARSYGHPGGWRRERYLRLMREWTGRGVDADPYDPALVRTAPRELRHLLADALAEESTARNLAELGLGFTVWHDVATGAPDEKIDHIVLGPTGLFALLSEDWGSEVKIKRGELIGEAIDGERPMHGLAARAKVVSRSLRVKFTGLAIVLPDDALEAPYVQLGSSRGAATLAIRASFLPGFLRAGLPDLARAGGNELFDLRTRLQNGIRFVE</sequence>
<evidence type="ECO:0000313" key="3">
    <source>
        <dbReference type="EMBL" id="SFN45071.1"/>
    </source>
</evidence>
<dbReference type="PANTHER" id="PTHR44240">
    <property type="entry name" value="DNAJ DOMAIN (PROKARYOTIC HEAT SHOCK PROTEIN)-RELATED"/>
    <property type="match status" value="1"/>
</dbReference>
<dbReference type="Pfam" id="PF08378">
    <property type="entry name" value="NERD"/>
    <property type="match status" value="1"/>
</dbReference>
<evidence type="ECO:0000313" key="4">
    <source>
        <dbReference type="Proteomes" id="UP000198867"/>
    </source>
</evidence>
<feature type="domain" description="J" evidence="2">
    <location>
        <begin position="9"/>
        <end position="70"/>
    </location>
</feature>
<dbReference type="SUPFAM" id="SSF46565">
    <property type="entry name" value="Chaperone J-domain"/>
    <property type="match status" value="1"/>
</dbReference>
<reference evidence="4" key="1">
    <citation type="submission" date="2016-10" db="EMBL/GenBank/DDBJ databases">
        <authorList>
            <person name="Varghese N."/>
            <person name="Submissions S."/>
        </authorList>
    </citation>
    <scope>NUCLEOTIDE SEQUENCE [LARGE SCALE GENOMIC DNA]</scope>
    <source>
        <strain evidence="4">CGMCC 1.11101</strain>
    </source>
</reference>
<dbReference type="PROSITE" id="PS50076">
    <property type="entry name" value="DNAJ_2"/>
    <property type="match status" value="1"/>
</dbReference>
<keyword evidence="4" id="KW-1185">Reference proteome</keyword>
<protein>
    <submittedName>
        <fullName evidence="3">Nuclease-related domain-containing protein</fullName>
    </submittedName>
</protein>
<evidence type="ECO:0000259" key="2">
    <source>
        <dbReference type="PROSITE" id="PS50076"/>
    </source>
</evidence>
<name>A0A1I4Z484_9MICO</name>
<dbReference type="InterPro" id="IPR011528">
    <property type="entry name" value="NERD"/>
</dbReference>
<feature type="region of interest" description="Disordered" evidence="1">
    <location>
        <begin position="65"/>
        <end position="102"/>
    </location>
</feature>
<dbReference type="InterPro" id="IPR052276">
    <property type="entry name" value="Diphthamide-biosynth_chaperone"/>
</dbReference>
<dbReference type="STRING" id="995034.SAMN05216219_0726"/>
<dbReference type="PANTHER" id="PTHR44240:SF10">
    <property type="entry name" value="J DOMAIN-CONTAINING PROTEIN"/>
    <property type="match status" value="1"/>
</dbReference>
<gene>
    <name evidence="3" type="ORF">SAMN05216219_0726</name>
</gene>
<proteinExistence type="predicted"/>
<dbReference type="RefSeq" id="WP_090708824.1">
    <property type="nucleotide sequence ID" value="NZ_FOVM01000001.1"/>
</dbReference>
<dbReference type="InterPro" id="IPR036869">
    <property type="entry name" value="J_dom_sf"/>
</dbReference>
<dbReference type="AlphaFoldDB" id="A0A1I4Z484"/>
<dbReference type="EMBL" id="FOVM01000001">
    <property type="protein sequence ID" value="SFN45071.1"/>
    <property type="molecule type" value="Genomic_DNA"/>
</dbReference>
<dbReference type="CDD" id="cd06257">
    <property type="entry name" value="DnaJ"/>
    <property type="match status" value="1"/>
</dbReference>
<dbReference type="OrthoDB" id="5242140at2"/>